<keyword evidence="2" id="KW-1185">Reference proteome</keyword>
<dbReference type="EMBL" id="VCPD01000012">
    <property type="protein sequence ID" value="TMV02581.1"/>
    <property type="molecule type" value="Genomic_DNA"/>
</dbReference>
<name>A0ABY2WS16_9RHOB</name>
<sequence length="77" mass="8676">MTKFIMNGVGYSATMQPNTVFRDHQWLTFIREDGEEAGAFVEERNLKRGYADIKEAMLSLVQVFPSMSPKFVGEGVA</sequence>
<evidence type="ECO:0000313" key="1">
    <source>
        <dbReference type="EMBL" id="TMV02581.1"/>
    </source>
</evidence>
<proteinExistence type="predicted"/>
<dbReference type="Proteomes" id="UP001193035">
    <property type="component" value="Unassembled WGS sequence"/>
</dbReference>
<protein>
    <submittedName>
        <fullName evidence="1">Uncharacterized protein</fullName>
    </submittedName>
</protein>
<evidence type="ECO:0000313" key="2">
    <source>
        <dbReference type="Proteomes" id="UP001193035"/>
    </source>
</evidence>
<reference evidence="1 2" key="1">
    <citation type="submission" date="2019-05" db="EMBL/GenBank/DDBJ databases">
        <title>Ruegeria sp. nov., isolated from tidal flat.</title>
        <authorList>
            <person name="Kim W."/>
        </authorList>
    </citation>
    <scope>NUCLEOTIDE SEQUENCE [LARGE SCALE GENOMIC DNA]</scope>
    <source>
        <strain evidence="1 2">CAU 1488</strain>
    </source>
</reference>
<comment type="caution">
    <text evidence="1">The sequence shown here is derived from an EMBL/GenBank/DDBJ whole genome shotgun (WGS) entry which is preliminary data.</text>
</comment>
<organism evidence="1 2">
    <name type="scientific">Ruegeria sediminis</name>
    <dbReference type="NCBI Taxonomy" id="2583820"/>
    <lineage>
        <taxon>Bacteria</taxon>
        <taxon>Pseudomonadati</taxon>
        <taxon>Pseudomonadota</taxon>
        <taxon>Alphaproteobacteria</taxon>
        <taxon>Rhodobacterales</taxon>
        <taxon>Roseobacteraceae</taxon>
        <taxon>Ruegeria</taxon>
    </lineage>
</organism>
<dbReference type="RefSeq" id="WP_138845748.1">
    <property type="nucleotide sequence ID" value="NZ_VCPD01000012.1"/>
</dbReference>
<accession>A0ABY2WS16</accession>
<gene>
    <name evidence="1" type="ORF">FGK63_20350</name>
</gene>